<dbReference type="Proteomes" id="UP000187035">
    <property type="component" value="Unassembled WGS sequence"/>
</dbReference>
<dbReference type="EMBL" id="MSRR01000004">
    <property type="protein sequence ID" value="OMG38166.1"/>
    <property type="molecule type" value="Genomic_DNA"/>
</dbReference>
<dbReference type="GO" id="GO:0003954">
    <property type="term" value="F:NADH dehydrogenase activity"/>
    <property type="evidence" value="ECO:0007669"/>
    <property type="project" value="TreeGrafter"/>
</dbReference>
<evidence type="ECO:0000256" key="4">
    <source>
        <dbReference type="ARBA" id="ARBA00023004"/>
    </source>
</evidence>
<keyword evidence="5" id="KW-0411">Iron-sulfur</keyword>
<comment type="caution">
    <text evidence="8">The sequence shown here is derived from an EMBL/GenBank/DDBJ whole genome shotgun (WGS) entry which is preliminary data.</text>
</comment>
<keyword evidence="2" id="KW-0001">2Fe-2S</keyword>
<dbReference type="SUPFAM" id="SSF52833">
    <property type="entry name" value="Thioredoxin-like"/>
    <property type="match status" value="1"/>
</dbReference>
<keyword evidence="3" id="KW-0479">Metal-binding</keyword>
<evidence type="ECO:0000256" key="3">
    <source>
        <dbReference type="ARBA" id="ARBA00022723"/>
    </source>
</evidence>
<gene>
    <name evidence="8" type="ORF">BKH33_02455</name>
</gene>
<evidence type="ECO:0000256" key="5">
    <source>
        <dbReference type="ARBA" id="ARBA00023014"/>
    </source>
</evidence>
<keyword evidence="4" id="KW-0408">Iron</keyword>
<evidence type="ECO:0000313" key="9">
    <source>
        <dbReference type="Proteomes" id="UP000187035"/>
    </source>
</evidence>
<dbReference type="AlphaFoldDB" id="A0A2I1KJ60"/>
<comment type="cofactor">
    <cofactor evidence="6">
        <name>[2Fe-2S] cluster</name>
        <dbReference type="ChEBI" id="CHEBI:190135"/>
    </cofactor>
</comment>
<reference evidence="8 9" key="1">
    <citation type="submission" date="2016-12" db="EMBL/GenBank/DDBJ databases">
        <title>Genomic comparison of strains in the 'Actinomyces naeslundii' group.</title>
        <authorList>
            <person name="Mughal S.R."/>
            <person name="Do T."/>
            <person name="Gilbert S.C."/>
            <person name="Witherden E.A."/>
            <person name="Didelot X."/>
            <person name="Beighton D."/>
        </authorList>
    </citation>
    <scope>NUCLEOTIDE SEQUENCE [LARGE SCALE GENOMIC DNA]</scope>
    <source>
        <strain evidence="8 9">NCTC 10301</strain>
    </source>
</reference>
<dbReference type="CDD" id="cd03064">
    <property type="entry name" value="TRX_Fd_NuoE"/>
    <property type="match status" value="1"/>
</dbReference>
<evidence type="ECO:0000256" key="6">
    <source>
        <dbReference type="ARBA" id="ARBA00034078"/>
    </source>
</evidence>
<evidence type="ECO:0000256" key="2">
    <source>
        <dbReference type="ARBA" id="ARBA00022714"/>
    </source>
</evidence>
<dbReference type="FunFam" id="1.10.10.1590:FF:000001">
    <property type="entry name" value="NADH-quinone oxidoreductase subunit E"/>
    <property type="match status" value="1"/>
</dbReference>
<evidence type="ECO:0000256" key="7">
    <source>
        <dbReference type="SAM" id="MobiDB-lite"/>
    </source>
</evidence>
<dbReference type="RefSeq" id="WP_003782521.1">
    <property type="nucleotide sequence ID" value="NZ_CAUVQY010000004.1"/>
</dbReference>
<sequence length="266" mass="27980">MSTTENAVNPAGSAAPAVNPAVETIATVSAVGPVGTVAAAAVAAGYSPDVAQGLQVDIERIIARYPAGKERSALIPMLHLVQSVDGYVSPAGIALCAARLGLERAEVSAVATFYSQFRRHPAGTYHVGVCTNALCAVMGGDEIWSAVTEHTGLGAEETSEDGTISLERVECNAACDYAPVVMVNWEFFDNQTPDSAVAMIKALERGEDVTPTRGPETVPTFRENERLLAGFEDGRTDEGHGPGEPTLRGLRIAREQGWTAPKEESK</sequence>
<evidence type="ECO:0000256" key="1">
    <source>
        <dbReference type="ARBA" id="ARBA00010643"/>
    </source>
</evidence>
<dbReference type="InterPro" id="IPR042128">
    <property type="entry name" value="NuoE_dom"/>
</dbReference>
<dbReference type="InterPro" id="IPR036249">
    <property type="entry name" value="Thioredoxin-like_sf"/>
</dbReference>
<accession>A0A2I1KJ60</accession>
<dbReference type="Gene3D" id="3.40.30.10">
    <property type="entry name" value="Glutaredoxin"/>
    <property type="match status" value="1"/>
</dbReference>
<dbReference type="Pfam" id="PF01257">
    <property type="entry name" value="2Fe-2S_thioredx"/>
    <property type="match status" value="1"/>
</dbReference>
<dbReference type="GO" id="GO:0051537">
    <property type="term" value="F:2 iron, 2 sulfur cluster binding"/>
    <property type="evidence" value="ECO:0007669"/>
    <property type="project" value="UniProtKB-KW"/>
</dbReference>
<name>A0A2I1KJ60_ACTNA</name>
<dbReference type="GO" id="GO:0046872">
    <property type="term" value="F:metal ion binding"/>
    <property type="evidence" value="ECO:0007669"/>
    <property type="project" value="UniProtKB-KW"/>
</dbReference>
<evidence type="ECO:0000313" key="8">
    <source>
        <dbReference type="EMBL" id="OMG38166.1"/>
    </source>
</evidence>
<feature type="region of interest" description="Disordered" evidence="7">
    <location>
        <begin position="230"/>
        <end position="266"/>
    </location>
</feature>
<dbReference type="NCBIfam" id="NF005721">
    <property type="entry name" value="PRK07539.1-1"/>
    <property type="match status" value="1"/>
</dbReference>
<dbReference type="Gene3D" id="1.10.10.1590">
    <property type="entry name" value="NADH-quinone oxidoreductase subunit E"/>
    <property type="match status" value="1"/>
</dbReference>
<feature type="compositionally biased region" description="Basic and acidic residues" evidence="7">
    <location>
        <begin position="230"/>
        <end position="241"/>
    </location>
</feature>
<organism evidence="8 9">
    <name type="scientific">Actinomyces naeslundii</name>
    <dbReference type="NCBI Taxonomy" id="1655"/>
    <lineage>
        <taxon>Bacteria</taxon>
        <taxon>Bacillati</taxon>
        <taxon>Actinomycetota</taxon>
        <taxon>Actinomycetes</taxon>
        <taxon>Actinomycetales</taxon>
        <taxon>Actinomycetaceae</taxon>
        <taxon>Actinomyces</taxon>
    </lineage>
</organism>
<comment type="similarity">
    <text evidence="1">Belongs to the complex I 24 kDa subunit family.</text>
</comment>
<dbReference type="InterPro" id="IPR041921">
    <property type="entry name" value="NuoE_N"/>
</dbReference>
<protein>
    <submittedName>
        <fullName evidence="8">NADH-quinone oxidoreductase subunit E</fullName>
    </submittedName>
</protein>
<dbReference type="PANTHER" id="PTHR10371:SF3">
    <property type="entry name" value="NADH DEHYDROGENASE [UBIQUINONE] FLAVOPROTEIN 2, MITOCHONDRIAL"/>
    <property type="match status" value="1"/>
</dbReference>
<dbReference type="PANTHER" id="PTHR10371">
    <property type="entry name" value="NADH DEHYDROGENASE UBIQUINONE FLAVOPROTEIN 2, MITOCHONDRIAL"/>
    <property type="match status" value="1"/>
</dbReference>
<proteinExistence type="inferred from homology"/>
<dbReference type="GeneID" id="64255611"/>